<comment type="caution">
    <text evidence="11">The sequence shown here is derived from an EMBL/GenBank/DDBJ whole genome shotgun (WGS) entry which is preliminary data.</text>
</comment>
<dbReference type="Proteomes" id="UP000824101">
    <property type="component" value="Unassembled WGS sequence"/>
</dbReference>
<proteinExistence type="inferred from homology"/>
<feature type="binding site" evidence="9">
    <location>
        <begin position="314"/>
        <end position="315"/>
    </location>
    <ligand>
        <name>FMN</name>
        <dbReference type="ChEBI" id="CHEBI:58210"/>
    </ligand>
</feature>
<dbReference type="EMBL" id="DXBC01000023">
    <property type="protein sequence ID" value="HIZ78425.1"/>
    <property type="molecule type" value="Genomic_DNA"/>
</dbReference>
<comment type="cofactor">
    <cofactor evidence="1">
        <name>FMN</name>
        <dbReference type="ChEBI" id="CHEBI:58210"/>
    </cofactor>
</comment>
<evidence type="ECO:0000256" key="3">
    <source>
        <dbReference type="ARBA" id="ARBA00022643"/>
    </source>
</evidence>
<evidence type="ECO:0000256" key="7">
    <source>
        <dbReference type="ARBA" id="ARBA00048754"/>
    </source>
</evidence>
<organism evidence="11 12">
    <name type="scientific">Candidatus Lachnoclostridium stercorigallinarum</name>
    <dbReference type="NCBI Taxonomy" id="2838634"/>
    <lineage>
        <taxon>Bacteria</taxon>
        <taxon>Bacillati</taxon>
        <taxon>Bacillota</taxon>
        <taxon>Clostridia</taxon>
        <taxon>Lachnospirales</taxon>
        <taxon>Lachnospiraceae</taxon>
    </lineage>
</organism>
<reference evidence="11" key="2">
    <citation type="submission" date="2021-04" db="EMBL/GenBank/DDBJ databases">
        <authorList>
            <person name="Gilroy R."/>
        </authorList>
    </citation>
    <scope>NUCLEOTIDE SEQUENCE</scope>
    <source>
        <strain evidence="11">ChiBcec1-1093</strain>
    </source>
</reference>
<dbReference type="InterPro" id="IPR037396">
    <property type="entry name" value="FMN_HAD"/>
</dbReference>
<feature type="active site" description="Proton acceptor" evidence="8">
    <location>
        <position position="260"/>
    </location>
</feature>
<evidence type="ECO:0000256" key="6">
    <source>
        <dbReference type="ARBA" id="ARBA00029513"/>
    </source>
</evidence>
<dbReference type="InterPro" id="IPR012133">
    <property type="entry name" value="Alpha-hydoxy_acid_DH_FMN"/>
</dbReference>
<evidence type="ECO:0000313" key="12">
    <source>
        <dbReference type="Proteomes" id="UP000824101"/>
    </source>
</evidence>
<evidence type="ECO:0000256" key="8">
    <source>
        <dbReference type="PIRSR" id="PIRSR000138-1"/>
    </source>
</evidence>
<keyword evidence="2 9" id="KW-0285">Flavoprotein</keyword>
<name>A0A9D2K453_9FIRM</name>
<dbReference type="Pfam" id="PF01070">
    <property type="entry name" value="FMN_dh"/>
    <property type="match status" value="2"/>
</dbReference>
<comment type="catalytic activity">
    <reaction evidence="7">
        <text>(S)-lactate + O2 = pyruvate + H2O2</text>
        <dbReference type="Rhea" id="RHEA:55868"/>
        <dbReference type="ChEBI" id="CHEBI:15361"/>
        <dbReference type="ChEBI" id="CHEBI:15379"/>
        <dbReference type="ChEBI" id="CHEBI:16240"/>
        <dbReference type="ChEBI" id="CHEBI:16651"/>
    </reaction>
    <physiologicalReaction direction="left-to-right" evidence="7">
        <dbReference type="Rhea" id="RHEA:55869"/>
    </physiologicalReaction>
</comment>
<dbReference type="InterPro" id="IPR013785">
    <property type="entry name" value="Aldolase_TIM"/>
</dbReference>
<accession>A0A9D2K453</accession>
<dbReference type="SUPFAM" id="SSF51395">
    <property type="entry name" value="FMN-linked oxidoreductases"/>
    <property type="match status" value="1"/>
</dbReference>
<evidence type="ECO:0000256" key="9">
    <source>
        <dbReference type="PIRSR" id="PIRSR000138-2"/>
    </source>
</evidence>
<dbReference type="AlphaFoldDB" id="A0A9D2K453"/>
<evidence type="ECO:0000256" key="4">
    <source>
        <dbReference type="ARBA" id="ARBA00023002"/>
    </source>
</evidence>
<feature type="domain" description="FMN hydroxy acid dehydrogenase" evidence="10">
    <location>
        <begin position="22"/>
        <end position="363"/>
    </location>
</feature>
<evidence type="ECO:0000313" key="11">
    <source>
        <dbReference type="EMBL" id="HIZ78425.1"/>
    </source>
</evidence>
<dbReference type="InterPro" id="IPR000262">
    <property type="entry name" value="FMN-dep_DH"/>
</dbReference>
<evidence type="ECO:0000256" key="2">
    <source>
        <dbReference type="ARBA" id="ARBA00022630"/>
    </source>
</evidence>
<feature type="binding site" evidence="9">
    <location>
        <begin position="291"/>
        <end position="295"/>
    </location>
    <ligand>
        <name>FMN</name>
        <dbReference type="ChEBI" id="CHEBI:58210"/>
    </ligand>
</feature>
<sequence length="363" mass="39738">MEHTMNLNDVLLQFGKYQENARKVLNPSCRVCKICNGRACAGRYTNSLEFGAKGNNEGFIHACDALKQIKIELDVIHDDYDPDTSIELFGHTFDLPVFASPIAKILTDYEFDSPFFNNNDAYADALIKGCYEAGGMAWLGDNKAEGYFPGQIAPIREVHGVGVPTIKPWADRNEFWKRVEWCREVGAMAIATDLDAIGLGYQYSGKVGSRNEGVCARNVEELKEFVQSVDVPVIIKGVMSVKTAVKAAETGAYGILISNHGGNVVENSLAPCEVIADIRKELGDSIKIFADGGVRSGEDVFKMLALGADAVGIGRPYVVAVYGGGQDGAGIYTQKIYWELQNIMRLANCRSLKDITMDKLVIR</sequence>
<feature type="binding site" evidence="9">
    <location>
        <position position="236"/>
    </location>
    <ligand>
        <name>FMN</name>
        <dbReference type="ChEBI" id="CHEBI:58210"/>
    </ligand>
</feature>
<dbReference type="GO" id="GO:0016491">
    <property type="term" value="F:oxidoreductase activity"/>
    <property type="evidence" value="ECO:0007669"/>
    <property type="project" value="UniProtKB-KW"/>
</dbReference>
<reference evidence="11" key="1">
    <citation type="journal article" date="2021" name="PeerJ">
        <title>Extensive microbial diversity within the chicken gut microbiome revealed by metagenomics and culture.</title>
        <authorList>
            <person name="Gilroy R."/>
            <person name="Ravi A."/>
            <person name="Getino M."/>
            <person name="Pursley I."/>
            <person name="Horton D.L."/>
            <person name="Alikhan N.F."/>
            <person name="Baker D."/>
            <person name="Gharbi K."/>
            <person name="Hall N."/>
            <person name="Watson M."/>
            <person name="Adriaenssens E.M."/>
            <person name="Foster-Nyarko E."/>
            <person name="Jarju S."/>
            <person name="Secka A."/>
            <person name="Antonio M."/>
            <person name="Oren A."/>
            <person name="Chaudhuri R.R."/>
            <person name="La Ragione R."/>
            <person name="Hildebrand F."/>
            <person name="Pallen M.J."/>
        </authorList>
    </citation>
    <scope>NUCLEOTIDE SEQUENCE</scope>
    <source>
        <strain evidence="11">ChiBcec1-1093</strain>
    </source>
</reference>
<gene>
    <name evidence="11" type="ORF">IAA17_01345</name>
</gene>
<feature type="binding site" evidence="9">
    <location>
        <position position="258"/>
    </location>
    <ligand>
        <name>FMN</name>
        <dbReference type="ChEBI" id="CHEBI:58210"/>
    </ligand>
</feature>
<evidence type="ECO:0000259" key="10">
    <source>
        <dbReference type="PROSITE" id="PS51349"/>
    </source>
</evidence>
<keyword evidence="4" id="KW-0560">Oxidoreductase</keyword>
<dbReference type="PIRSF" id="PIRSF000138">
    <property type="entry name" value="Al-hdrx_acd_dh"/>
    <property type="match status" value="1"/>
</dbReference>
<protein>
    <recommendedName>
        <fullName evidence="6">L-lactate oxidase</fullName>
    </recommendedName>
</protein>
<dbReference type="Gene3D" id="3.20.20.70">
    <property type="entry name" value="Aldolase class I"/>
    <property type="match status" value="1"/>
</dbReference>
<evidence type="ECO:0000256" key="1">
    <source>
        <dbReference type="ARBA" id="ARBA00001917"/>
    </source>
</evidence>
<dbReference type="PROSITE" id="PS51349">
    <property type="entry name" value="FMN_HYDROXY_ACID_DH_2"/>
    <property type="match status" value="1"/>
</dbReference>
<evidence type="ECO:0000256" key="5">
    <source>
        <dbReference type="ARBA" id="ARBA00024042"/>
    </source>
</evidence>
<dbReference type="GO" id="GO:0010181">
    <property type="term" value="F:FMN binding"/>
    <property type="evidence" value="ECO:0007669"/>
    <property type="project" value="InterPro"/>
</dbReference>
<comment type="similarity">
    <text evidence="5">Belongs to the FMN-dependent alpha-hydroxy acid dehydrogenase family.</text>
</comment>
<dbReference type="PANTHER" id="PTHR10578">
    <property type="entry name" value="S -2-HYDROXY-ACID OXIDASE-RELATED"/>
    <property type="match status" value="1"/>
</dbReference>
<keyword evidence="3 9" id="KW-0288">FMN</keyword>
<dbReference type="PANTHER" id="PTHR10578:SF107">
    <property type="entry name" value="2-HYDROXYACID OXIDASE 1"/>
    <property type="match status" value="1"/>
</dbReference>
<feature type="binding site" evidence="9">
    <location>
        <position position="260"/>
    </location>
    <ligand>
        <name>glyoxylate</name>
        <dbReference type="ChEBI" id="CHEBI:36655"/>
    </ligand>
</feature>